<keyword evidence="8" id="KW-0966">Cell projection</keyword>
<evidence type="ECO:0000256" key="1">
    <source>
        <dbReference type="ARBA" id="ARBA00009764"/>
    </source>
</evidence>
<evidence type="ECO:0000313" key="9">
    <source>
        <dbReference type="Proteomes" id="UP000317763"/>
    </source>
</evidence>
<comment type="subcellular location">
    <subcellularLocation>
        <location evidence="5">Secreted</location>
    </subcellularLocation>
    <subcellularLocation>
        <location evidence="5">Bacterial flagellum</location>
    </subcellularLocation>
</comment>
<evidence type="ECO:0000259" key="7">
    <source>
        <dbReference type="Pfam" id="PF07195"/>
    </source>
</evidence>
<keyword evidence="4 5" id="KW-0975">Bacterial flagellum</keyword>
<sequence>MPTISSPGIGSGLDVKSIVGQLVELEKKPLTLVQLRTTAAQTRLSVVGQIKSQLAALDDSLRALTLGSTYQGMSVKSTSEAVRGTASSTALPGQYTVSVSQLAQGQVARSDALSPSVPVGSGTLTITTGRWDTGPVFTPSGTAMTISVSATDTLADIAQKINDANGSVRAVVVNDGANQRLVLRSTGIGADSGFRVQVTDGDGNDVDNAGLSRLAYDPAAGTAGLSLTQAAQNTVATVDGVAVTSSNRTIADVIPGVTLEVSATTATPVTVDVARDTSGARKAIEAFVSAFNQLNQTLTEATRYDAQTGTAGPLQGDSTIVTLQSALRRLIGMAGPGTDTQQRWSDIGVRLARDGSLTIDGARLESALAQPDAVRNLLAKADGPVRGLAVQLRDFTSGALASDGRMGQKVKAVESEIQRLQEQAKRINEKAVRTEERLLAQYARLDATLSQFNALNQYVSQQVAQWNKTSK</sequence>
<keyword evidence="3 5" id="KW-0175">Coiled coil</keyword>
<evidence type="ECO:0000256" key="5">
    <source>
        <dbReference type="RuleBase" id="RU362066"/>
    </source>
</evidence>
<dbReference type="InterPro" id="IPR010810">
    <property type="entry name" value="Flagellin_hook_IN_motif"/>
</dbReference>
<dbReference type="GO" id="GO:0009424">
    <property type="term" value="C:bacterial-type flagellum hook"/>
    <property type="evidence" value="ECO:0007669"/>
    <property type="project" value="UniProtKB-UniRule"/>
</dbReference>
<dbReference type="InterPro" id="IPR040026">
    <property type="entry name" value="FliD"/>
</dbReference>
<keyword evidence="9" id="KW-1185">Reference proteome</keyword>
<dbReference type="Pfam" id="PF07196">
    <property type="entry name" value="Flagellin_IN"/>
    <property type="match status" value="1"/>
</dbReference>
<accession>A0A554XBX4</accession>
<proteinExistence type="inferred from homology"/>
<evidence type="ECO:0000259" key="6">
    <source>
        <dbReference type="Pfam" id="PF02465"/>
    </source>
</evidence>
<dbReference type="STRING" id="307486.GCA_000807215_01505"/>
<dbReference type="Proteomes" id="UP000317763">
    <property type="component" value="Unassembled WGS sequence"/>
</dbReference>
<keyword evidence="8" id="KW-0282">Flagellum</keyword>
<reference evidence="8 9" key="1">
    <citation type="submission" date="2019-07" db="EMBL/GenBank/DDBJ databases">
        <title>Tepidimonas taiwanensis I1-1 draft genome.</title>
        <authorList>
            <person name="Da Costa M.S."/>
            <person name="Froufe H.J.C."/>
            <person name="Egas C."/>
            <person name="Albuquerque L."/>
        </authorList>
    </citation>
    <scope>NUCLEOTIDE SEQUENCE [LARGE SCALE GENOMIC DNA]</scope>
    <source>
        <strain evidence="8 9">I1-1</strain>
    </source>
</reference>
<dbReference type="AlphaFoldDB" id="A0A554XBX4"/>
<comment type="similarity">
    <text evidence="1 5">Belongs to the FliD family.</text>
</comment>
<comment type="caution">
    <text evidence="8">The sequence shown here is derived from an EMBL/GenBank/DDBJ whole genome shotgun (WGS) entry which is preliminary data.</text>
</comment>
<dbReference type="GO" id="GO:0005576">
    <property type="term" value="C:extracellular region"/>
    <property type="evidence" value="ECO:0007669"/>
    <property type="project" value="UniProtKB-SubCell"/>
</dbReference>
<organism evidence="8 9">
    <name type="scientific">Tepidimonas taiwanensis</name>
    <dbReference type="NCBI Taxonomy" id="307486"/>
    <lineage>
        <taxon>Bacteria</taxon>
        <taxon>Pseudomonadati</taxon>
        <taxon>Pseudomonadota</taxon>
        <taxon>Betaproteobacteria</taxon>
        <taxon>Burkholderiales</taxon>
        <taxon>Tepidimonas</taxon>
    </lineage>
</organism>
<dbReference type="GO" id="GO:0007155">
    <property type="term" value="P:cell adhesion"/>
    <property type="evidence" value="ECO:0007669"/>
    <property type="project" value="InterPro"/>
</dbReference>
<evidence type="ECO:0000256" key="3">
    <source>
        <dbReference type="ARBA" id="ARBA00023054"/>
    </source>
</evidence>
<evidence type="ECO:0000313" key="8">
    <source>
        <dbReference type="EMBL" id="TSE33335.1"/>
    </source>
</evidence>
<dbReference type="RefSeq" id="WP_043700889.1">
    <property type="nucleotide sequence ID" value="NZ_CP083911.1"/>
</dbReference>
<dbReference type="GO" id="GO:0009421">
    <property type="term" value="C:bacterial-type flagellum filament cap"/>
    <property type="evidence" value="ECO:0007669"/>
    <property type="project" value="InterPro"/>
</dbReference>
<feature type="domain" description="Flagellar hook-associated protein 2 N-terminal" evidence="6">
    <location>
        <begin position="11"/>
        <end position="106"/>
    </location>
</feature>
<dbReference type="EMBL" id="VJOM01000004">
    <property type="protein sequence ID" value="TSE33335.1"/>
    <property type="molecule type" value="Genomic_DNA"/>
</dbReference>
<dbReference type="GO" id="GO:0071973">
    <property type="term" value="P:bacterial-type flagellum-dependent cell motility"/>
    <property type="evidence" value="ECO:0007669"/>
    <property type="project" value="TreeGrafter"/>
</dbReference>
<protein>
    <recommendedName>
        <fullName evidence="5">Flagellar hook-associated protein 2</fullName>
        <shortName evidence="5">HAP2</shortName>
    </recommendedName>
    <alternativeName>
        <fullName evidence="5">Flagellar cap protein</fullName>
    </alternativeName>
</protein>
<feature type="domain" description="Flagellar hook-associated protein 2 C-terminal" evidence="7">
    <location>
        <begin position="231"/>
        <end position="454"/>
    </location>
</feature>
<dbReference type="InterPro" id="IPR003481">
    <property type="entry name" value="FliD_N"/>
</dbReference>
<dbReference type="Pfam" id="PF02465">
    <property type="entry name" value="FliD_N"/>
    <property type="match status" value="1"/>
</dbReference>
<dbReference type="PANTHER" id="PTHR30288:SF0">
    <property type="entry name" value="FLAGELLAR HOOK-ASSOCIATED PROTEIN 2"/>
    <property type="match status" value="1"/>
</dbReference>
<dbReference type="InterPro" id="IPR010809">
    <property type="entry name" value="FliD_C"/>
</dbReference>
<evidence type="ECO:0000256" key="4">
    <source>
        <dbReference type="ARBA" id="ARBA00023143"/>
    </source>
</evidence>
<dbReference type="Pfam" id="PF07195">
    <property type="entry name" value="FliD_C"/>
    <property type="match status" value="1"/>
</dbReference>
<dbReference type="OrthoDB" id="9810816at2"/>
<keyword evidence="5" id="KW-0964">Secreted</keyword>
<evidence type="ECO:0000256" key="2">
    <source>
        <dbReference type="ARBA" id="ARBA00011255"/>
    </source>
</evidence>
<name>A0A554XBX4_9BURK</name>
<comment type="function">
    <text evidence="5">Required for morphogenesis and for the elongation of the flagellar filament by facilitating polymerization of the flagellin monomers at the tip of growing filament. Forms a capping structure, which prevents flagellin subunits (transported through the central channel of the flagellum) from leaking out without polymerization at the distal end.</text>
</comment>
<keyword evidence="8" id="KW-0969">Cilium</keyword>
<feature type="coiled-coil region" evidence="5">
    <location>
        <begin position="410"/>
        <end position="437"/>
    </location>
</feature>
<gene>
    <name evidence="8" type="primary">fliD</name>
    <name evidence="8" type="ORF">Ttaiw_00588</name>
</gene>
<comment type="subunit">
    <text evidence="2 5">Homopentamer.</text>
</comment>
<dbReference type="PANTHER" id="PTHR30288">
    <property type="entry name" value="FLAGELLAR CAP/ASSEMBLY PROTEIN FLID"/>
    <property type="match status" value="1"/>
</dbReference>